<organism evidence="3">
    <name type="scientific">Entamoeba dispar (strain ATCC PRA-260 / SAW760)</name>
    <dbReference type="NCBI Taxonomy" id="370354"/>
    <lineage>
        <taxon>Eukaryota</taxon>
        <taxon>Amoebozoa</taxon>
        <taxon>Evosea</taxon>
        <taxon>Archamoebae</taxon>
        <taxon>Mastigamoebida</taxon>
        <taxon>Entamoebidae</taxon>
        <taxon>Entamoeba</taxon>
    </lineage>
</organism>
<evidence type="ECO:0000313" key="3">
    <source>
        <dbReference type="Proteomes" id="UP000008076"/>
    </source>
</evidence>
<dbReference type="KEGG" id="edi:EDI_070930"/>
<feature type="transmembrane region" description="Helical" evidence="1">
    <location>
        <begin position="90"/>
        <end position="113"/>
    </location>
</feature>
<dbReference type="RefSeq" id="XP_001739309.1">
    <property type="nucleotide sequence ID" value="XM_001739257.1"/>
</dbReference>
<sequence>MNIKQGCCTLFTIGFYIFIALVIIVCIIFYTFVMTNDQYDDVSKINILGGPEKTKACGHSNMDGFKTFQFTIVSNNSHTFQCGFEPAISYLVYLTLCLSLGVVISIVIAGLVFRRASYSFGLFIFGGITAILFIAIICWQIYEVKRGYNYCTNIISSSFKNKNISINCKYIPFIIPMILEFVLVLSFVLNPVIGCQYILITKPYVPKKRQGTPIYEMKPNQIEDEEKK</sequence>
<keyword evidence="1" id="KW-0812">Transmembrane</keyword>
<feature type="transmembrane region" description="Helical" evidence="1">
    <location>
        <begin position="170"/>
        <end position="200"/>
    </location>
</feature>
<feature type="transmembrane region" description="Helical" evidence="1">
    <location>
        <begin position="7"/>
        <end position="33"/>
    </location>
</feature>
<keyword evidence="3" id="KW-1185">Reference proteome</keyword>
<feature type="transmembrane region" description="Helical" evidence="1">
    <location>
        <begin position="120"/>
        <end position="142"/>
    </location>
</feature>
<accession>B0EMD3</accession>
<keyword evidence="1" id="KW-0472">Membrane</keyword>
<dbReference type="OrthoDB" id="29875at2759"/>
<protein>
    <recommendedName>
        <fullName evidence="4">Transmembrane protein</fullName>
    </recommendedName>
</protein>
<dbReference type="eggNOG" id="ENOG502RE4X">
    <property type="taxonomic scope" value="Eukaryota"/>
</dbReference>
<dbReference type="EMBL" id="DS549985">
    <property type="protein sequence ID" value="EDR24351.1"/>
    <property type="molecule type" value="Genomic_DNA"/>
</dbReference>
<evidence type="ECO:0000256" key="1">
    <source>
        <dbReference type="SAM" id="Phobius"/>
    </source>
</evidence>
<dbReference type="VEuPathDB" id="AmoebaDB:EDI_070930"/>
<dbReference type="OMA" id="INCKYIP"/>
<keyword evidence="1" id="KW-1133">Transmembrane helix</keyword>
<evidence type="ECO:0000313" key="2">
    <source>
        <dbReference type="EMBL" id="EDR24351.1"/>
    </source>
</evidence>
<reference evidence="3" key="1">
    <citation type="submission" date="2007-12" db="EMBL/GenBank/DDBJ databases">
        <title>Annotation of Entamoeba dispar SAW760.</title>
        <authorList>
            <person name="Lorenzi H."/>
            <person name="Inman J."/>
            <person name="Schobel S."/>
            <person name="Amedeo P."/>
            <person name="Caler E."/>
        </authorList>
    </citation>
    <scope>NUCLEOTIDE SEQUENCE [LARGE SCALE GENOMIC DNA]</scope>
    <source>
        <strain evidence="3">ATCC PRA-260 / SAW760</strain>
    </source>
</reference>
<proteinExistence type="predicted"/>
<evidence type="ECO:0008006" key="4">
    <source>
        <dbReference type="Google" id="ProtNLM"/>
    </source>
</evidence>
<dbReference type="Proteomes" id="UP000008076">
    <property type="component" value="Unassembled WGS sequence"/>
</dbReference>
<gene>
    <name evidence="2" type="ORF">EDI_070930</name>
</gene>
<name>B0EMD3_ENTDS</name>
<dbReference type="GeneID" id="5884442"/>
<dbReference type="AlphaFoldDB" id="B0EMD3"/>